<dbReference type="EMBL" id="MU151179">
    <property type="protein sequence ID" value="KAF9447939.1"/>
    <property type="molecule type" value="Genomic_DNA"/>
</dbReference>
<dbReference type="AlphaFoldDB" id="A0A9P6C3Z3"/>
<evidence type="ECO:0000313" key="1">
    <source>
        <dbReference type="EMBL" id="KAF9447939.1"/>
    </source>
</evidence>
<keyword evidence="2" id="KW-1185">Reference proteome</keyword>
<reference evidence="1" key="1">
    <citation type="submission" date="2020-11" db="EMBL/GenBank/DDBJ databases">
        <authorList>
            <consortium name="DOE Joint Genome Institute"/>
            <person name="Ahrendt S."/>
            <person name="Riley R."/>
            <person name="Andreopoulos W."/>
            <person name="Labutti K."/>
            <person name="Pangilinan J."/>
            <person name="Ruiz-Duenas F.J."/>
            <person name="Barrasa J.M."/>
            <person name="Sanchez-Garcia M."/>
            <person name="Camarero S."/>
            <person name="Miyauchi S."/>
            <person name="Serrano A."/>
            <person name="Linde D."/>
            <person name="Babiker R."/>
            <person name="Drula E."/>
            <person name="Ayuso-Fernandez I."/>
            <person name="Pacheco R."/>
            <person name="Padilla G."/>
            <person name="Ferreira P."/>
            <person name="Barriuso J."/>
            <person name="Kellner H."/>
            <person name="Castanera R."/>
            <person name="Alfaro M."/>
            <person name="Ramirez L."/>
            <person name="Pisabarro A.G."/>
            <person name="Kuo A."/>
            <person name="Tritt A."/>
            <person name="Lipzen A."/>
            <person name="He G."/>
            <person name="Yan M."/>
            <person name="Ng V."/>
            <person name="Cullen D."/>
            <person name="Martin F."/>
            <person name="Rosso M.-N."/>
            <person name="Henrissat B."/>
            <person name="Hibbett D."/>
            <person name="Martinez A.T."/>
            <person name="Grigoriev I.V."/>
        </authorList>
    </citation>
    <scope>NUCLEOTIDE SEQUENCE</scope>
    <source>
        <strain evidence="1">MF-IS2</strain>
    </source>
</reference>
<proteinExistence type="predicted"/>
<sequence length="56" mass="6722">FTSMDLWVMGYHRVMGYWSKIPIHQHCPKKNLWGITDYGLLELWVITESTVYSIYI</sequence>
<gene>
    <name evidence="1" type="ORF">P691DRAFT_670388</name>
</gene>
<organism evidence="1 2">
    <name type="scientific">Macrolepiota fuliginosa MF-IS2</name>
    <dbReference type="NCBI Taxonomy" id="1400762"/>
    <lineage>
        <taxon>Eukaryota</taxon>
        <taxon>Fungi</taxon>
        <taxon>Dikarya</taxon>
        <taxon>Basidiomycota</taxon>
        <taxon>Agaricomycotina</taxon>
        <taxon>Agaricomycetes</taxon>
        <taxon>Agaricomycetidae</taxon>
        <taxon>Agaricales</taxon>
        <taxon>Agaricineae</taxon>
        <taxon>Agaricaceae</taxon>
        <taxon>Macrolepiota</taxon>
    </lineage>
</organism>
<dbReference type="Proteomes" id="UP000807342">
    <property type="component" value="Unassembled WGS sequence"/>
</dbReference>
<protein>
    <submittedName>
        <fullName evidence="1">Uncharacterized protein</fullName>
    </submittedName>
</protein>
<evidence type="ECO:0000313" key="2">
    <source>
        <dbReference type="Proteomes" id="UP000807342"/>
    </source>
</evidence>
<dbReference type="OrthoDB" id="3033472at2759"/>
<feature type="non-terminal residue" evidence="1">
    <location>
        <position position="1"/>
    </location>
</feature>
<accession>A0A9P6C3Z3</accession>
<name>A0A9P6C3Z3_9AGAR</name>
<comment type="caution">
    <text evidence="1">The sequence shown here is derived from an EMBL/GenBank/DDBJ whole genome shotgun (WGS) entry which is preliminary data.</text>
</comment>